<dbReference type="SUPFAM" id="SSF52540">
    <property type="entry name" value="P-loop containing nucleoside triphosphate hydrolases"/>
    <property type="match status" value="1"/>
</dbReference>
<dbReference type="GO" id="GO:0005524">
    <property type="term" value="F:ATP binding"/>
    <property type="evidence" value="ECO:0007669"/>
    <property type="project" value="UniProtKB-KW"/>
</dbReference>
<dbReference type="Pfam" id="PF02463">
    <property type="entry name" value="SMC_N"/>
    <property type="match status" value="1"/>
</dbReference>
<dbReference type="PANTHER" id="PTHR18937">
    <property type="entry name" value="STRUCTURAL MAINTENANCE OF CHROMOSOMES SMC FAMILY MEMBER"/>
    <property type="match status" value="1"/>
</dbReference>
<protein>
    <submittedName>
        <fullName evidence="10">Structural maintenance of chromosomes protein</fullName>
    </submittedName>
</protein>
<dbReference type="Gene3D" id="3.30.70.1620">
    <property type="match status" value="1"/>
</dbReference>
<name>A0AAV4E0T6_9GAST</name>
<keyword evidence="3" id="KW-0547">Nucleotide-binding</keyword>
<dbReference type="Pfam" id="PF00078">
    <property type="entry name" value="RVT_1"/>
    <property type="match status" value="1"/>
</dbReference>
<dbReference type="InterPro" id="IPR043502">
    <property type="entry name" value="DNA/RNA_pol_sf"/>
</dbReference>
<evidence type="ECO:0000256" key="3">
    <source>
        <dbReference type="ARBA" id="ARBA00022741"/>
    </source>
</evidence>
<evidence type="ECO:0000313" key="11">
    <source>
        <dbReference type="Proteomes" id="UP000735302"/>
    </source>
</evidence>
<dbReference type="SUPFAM" id="SSF56672">
    <property type="entry name" value="DNA/RNA polymerases"/>
    <property type="match status" value="1"/>
</dbReference>
<evidence type="ECO:0000256" key="6">
    <source>
        <dbReference type="ARBA" id="ARBA00023242"/>
    </source>
</evidence>
<evidence type="ECO:0000259" key="9">
    <source>
        <dbReference type="SMART" id="SM00968"/>
    </source>
</evidence>
<feature type="coiled-coil region" evidence="7">
    <location>
        <begin position="325"/>
        <end position="468"/>
    </location>
</feature>
<evidence type="ECO:0000256" key="1">
    <source>
        <dbReference type="ARBA" id="ARBA00004123"/>
    </source>
</evidence>
<dbReference type="InterPro" id="IPR010935">
    <property type="entry name" value="SMC_hinge"/>
</dbReference>
<feature type="coiled-coil region" evidence="7">
    <location>
        <begin position="244"/>
        <end position="271"/>
    </location>
</feature>
<reference evidence="10 11" key="1">
    <citation type="journal article" date="2021" name="Elife">
        <title>Chloroplast acquisition without the gene transfer in kleptoplastic sea slugs, Plakobranchus ocellatus.</title>
        <authorList>
            <person name="Maeda T."/>
            <person name="Takahashi S."/>
            <person name="Yoshida T."/>
            <person name="Shimamura S."/>
            <person name="Takaki Y."/>
            <person name="Nagai Y."/>
            <person name="Toyoda A."/>
            <person name="Suzuki Y."/>
            <person name="Arimoto A."/>
            <person name="Ishii H."/>
            <person name="Satoh N."/>
            <person name="Nishiyama T."/>
            <person name="Hasebe M."/>
            <person name="Maruyama T."/>
            <person name="Minagawa J."/>
            <person name="Obokata J."/>
            <person name="Shigenobu S."/>
        </authorList>
    </citation>
    <scope>NUCLEOTIDE SEQUENCE [LARGE SCALE GENOMIC DNA]</scope>
</reference>
<feature type="coiled-coil region" evidence="7">
    <location>
        <begin position="497"/>
        <end position="538"/>
    </location>
</feature>
<dbReference type="InterPro" id="IPR000477">
    <property type="entry name" value="RT_dom"/>
</dbReference>
<dbReference type="Gene3D" id="3.40.50.300">
    <property type="entry name" value="P-loop containing nucleotide triphosphate hydrolases"/>
    <property type="match status" value="1"/>
</dbReference>
<comment type="subcellular location">
    <subcellularLocation>
        <location evidence="1">Nucleus</location>
    </subcellularLocation>
</comment>
<dbReference type="Gene3D" id="1.20.1060.20">
    <property type="match status" value="1"/>
</dbReference>
<keyword evidence="11" id="KW-1185">Reference proteome</keyword>
<dbReference type="PANTHER" id="PTHR18937:SF172">
    <property type="entry name" value="STRUCTURAL MAINTENANCE OF CHROMOSOMES PROTEIN"/>
    <property type="match status" value="1"/>
</dbReference>
<evidence type="ECO:0000256" key="2">
    <source>
        <dbReference type="ARBA" id="ARBA00006005"/>
    </source>
</evidence>
<sequence length="991" mass="113070">MEADEQCPAGDEPMDTESAAAPIPRAPLVFNPEDYGPIEVPEAVQSVASYAPDGPRLMITQIVNENFKSYAGIQTLGPFQKNFTAIIGPNGSGKSNVIDSMLFVFGYRANKIRSKKISVLIHNSEKHKNVNSCSVAVHFQKIVDTGPGDDDYTVVPDSQFVVSRIAYRDNSSSYYLDGKKAAYKEVAHVLRGCGIDLDHNRFLILQGEVEQIAMMKAKAQTEHEDGMLEFLEDIIGSNRFKTPIETLNQRVDTLNDLRSEKLNRVKAVEKEMESLEGPKNEAVEFLKLENAVMKLRNKLYQKYIMECSEIETKAQTEYDRIDGDLKKFKEKVAEIRESKNTKSKEHNKLKKEYDKLLKACEESKEKFSEMESQDAKCHEDIKLNKAKLKKLEKSLELELTKIEELKLVPEQAEKSCEELKKKLASLEKLKAKEEENEKAIMDSLKDETKELQEAKNVKEAKLLEQQEDLNGRKSKLQVAESELEIYTSREQTETKKFETLKKSLKDAEELLTKREKDLKRLDEEVPRVEGVVSKAKQELKQVLNSETQCQEKRASMLSKVEEVKSSMAASKSQNRVLNSLMAEKKKGTLPGIHGRLGDLGAIDSQYDVAISTACGSLDDIVVDTIDTGKKCIEFLKKNNIGQARFILMDKMETWRAETKKKITTPENIPRLFDLVRVKDEAVKTCFYFALRNTLVAKDIDQATRIGYGKTRYRVVTLKGELIELSGGSNINNLRYADDTVLIAENEKDLQQLLDIVKEESEKKGLELNRKKTEVMVVSQKQELPIINIYIKGTRLKQKDQFKYLGSLISSDGRNNSEVASRIAQAKTNFQKMKTVLTNKNISIRTRRRALECYIEPILMYGCEAWTISKQTQRKLEATEMWFLRRMLRISWTAKKTNDTVLEEAHTTRLLISKIRKRQATFFGHVMRREKLENLVTTGMLEGKRSRGKQREKLIEGLTDWLKAGKSLEAIEATKDRKKWRTMIANAVKQGT</sequence>
<evidence type="ECO:0000313" key="10">
    <source>
        <dbReference type="EMBL" id="GFO49904.1"/>
    </source>
</evidence>
<comment type="caution">
    <text evidence="10">The sequence shown here is derived from an EMBL/GenBank/DDBJ whole genome shotgun (WGS) entry which is preliminary data.</text>
</comment>
<dbReference type="EMBL" id="BLXT01008548">
    <property type="protein sequence ID" value="GFO49904.1"/>
    <property type="molecule type" value="Genomic_DNA"/>
</dbReference>
<feature type="domain" description="SMC hinge" evidence="9">
    <location>
        <begin position="590"/>
        <end position="706"/>
    </location>
</feature>
<feature type="region of interest" description="Disordered" evidence="8">
    <location>
        <begin position="1"/>
        <end position="20"/>
    </location>
</feature>
<dbReference type="AlphaFoldDB" id="A0AAV4E0T6"/>
<dbReference type="InterPro" id="IPR036277">
    <property type="entry name" value="SMC_hinge_sf"/>
</dbReference>
<dbReference type="SMART" id="SM00968">
    <property type="entry name" value="SMC_hinge"/>
    <property type="match status" value="1"/>
</dbReference>
<dbReference type="GO" id="GO:0007076">
    <property type="term" value="P:mitotic chromosome condensation"/>
    <property type="evidence" value="ECO:0007669"/>
    <property type="project" value="TreeGrafter"/>
</dbReference>
<dbReference type="InterPro" id="IPR003395">
    <property type="entry name" value="RecF/RecN/SMC_N"/>
</dbReference>
<organism evidence="10 11">
    <name type="scientific">Plakobranchus ocellatus</name>
    <dbReference type="NCBI Taxonomy" id="259542"/>
    <lineage>
        <taxon>Eukaryota</taxon>
        <taxon>Metazoa</taxon>
        <taxon>Spiralia</taxon>
        <taxon>Lophotrochozoa</taxon>
        <taxon>Mollusca</taxon>
        <taxon>Gastropoda</taxon>
        <taxon>Heterobranchia</taxon>
        <taxon>Euthyneura</taxon>
        <taxon>Panpulmonata</taxon>
        <taxon>Sacoglossa</taxon>
        <taxon>Placobranchoidea</taxon>
        <taxon>Plakobranchidae</taxon>
        <taxon>Plakobranchus</taxon>
    </lineage>
</organism>
<evidence type="ECO:0000256" key="7">
    <source>
        <dbReference type="SAM" id="Coils"/>
    </source>
</evidence>
<accession>A0AAV4E0T6</accession>
<dbReference type="GO" id="GO:0000796">
    <property type="term" value="C:condensin complex"/>
    <property type="evidence" value="ECO:0007669"/>
    <property type="project" value="TreeGrafter"/>
</dbReference>
<comment type="similarity">
    <text evidence="2">Belongs to the SMC family. SMC4 subfamily.</text>
</comment>
<proteinExistence type="inferred from homology"/>
<evidence type="ECO:0000256" key="8">
    <source>
        <dbReference type="SAM" id="MobiDB-lite"/>
    </source>
</evidence>
<dbReference type="FunFam" id="3.40.50.300:FF:000585">
    <property type="entry name" value="Structural maintenance of chromosomes 4"/>
    <property type="match status" value="1"/>
</dbReference>
<keyword evidence="6" id="KW-0539">Nucleus</keyword>
<evidence type="ECO:0000256" key="5">
    <source>
        <dbReference type="ARBA" id="ARBA00023054"/>
    </source>
</evidence>
<dbReference type="Pfam" id="PF06470">
    <property type="entry name" value="SMC_hinge"/>
    <property type="match status" value="1"/>
</dbReference>
<gene>
    <name evidence="10" type="ORF">PoB_007640900</name>
</gene>
<dbReference type="InterPro" id="IPR027417">
    <property type="entry name" value="P-loop_NTPase"/>
</dbReference>
<dbReference type="Proteomes" id="UP000735302">
    <property type="component" value="Unassembled WGS sequence"/>
</dbReference>
<dbReference type="SUPFAM" id="SSF75553">
    <property type="entry name" value="Smc hinge domain"/>
    <property type="match status" value="1"/>
</dbReference>
<dbReference type="GO" id="GO:0005634">
    <property type="term" value="C:nucleus"/>
    <property type="evidence" value="ECO:0007669"/>
    <property type="project" value="UniProtKB-SubCell"/>
</dbReference>
<evidence type="ECO:0000256" key="4">
    <source>
        <dbReference type="ARBA" id="ARBA00022840"/>
    </source>
</evidence>
<keyword evidence="4" id="KW-0067">ATP-binding</keyword>
<keyword evidence="5 7" id="KW-0175">Coiled coil</keyword>